<evidence type="ECO:0000259" key="3">
    <source>
        <dbReference type="Pfam" id="PF17751"/>
    </source>
</evidence>
<dbReference type="AlphaFoldDB" id="A0A8I6RIJ2"/>
<evidence type="ECO:0000256" key="1">
    <source>
        <dbReference type="ARBA" id="ARBA00023054"/>
    </source>
</evidence>
<keyword evidence="5" id="KW-1185">Reference proteome</keyword>
<dbReference type="Pfam" id="PF17751">
    <property type="entry name" value="SKICH"/>
    <property type="match status" value="1"/>
</dbReference>
<dbReference type="GeneID" id="106664487"/>
<reference evidence="4" key="1">
    <citation type="submission" date="2022-01" db="UniProtKB">
        <authorList>
            <consortium name="EnsemblMetazoa"/>
        </authorList>
    </citation>
    <scope>IDENTIFICATION</scope>
</reference>
<feature type="domain" description="SKICH" evidence="3">
    <location>
        <begin position="41"/>
        <end position="140"/>
    </location>
</feature>
<name>A0A8I6RIJ2_CIMLE</name>
<evidence type="ECO:0000313" key="5">
    <source>
        <dbReference type="Proteomes" id="UP000494040"/>
    </source>
</evidence>
<keyword evidence="1 2" id="KW-0175">Coiled coil</keyword>
<protein>
    <recommendedName>
        <fullName evidence="3">SKICH domain-containing protein</fullName>
    </recommendedName>
</protein>
<dbReference type="PANTHER" id="PTHR31915">
    <property type="entry name" value="SKICH DOMAIN-CONTAINING PROTEIN"/>
    <property type="match status" value="1"/>
</dbReference>
<evidence type="ECO:0000313" key="4">
    <source>
        <dbReference type="EnsemblMetazoa" id="XP_014245720.1"/>
    </source>
</evidence>
<proteinExistence type="predicted"/>
<dbReference type="KEGG" id="clec:106664487"/>
<dbReference type="OrthoDB" id="10015001at2759"/>
<accession>A0A8I6RIJ2</accession>
<dbReference type="OMA" id="HNWASND"/>
<dbReference type="RefSeq" id="XP_014245720.1">
    <property type="nucleotide sequence ID" value="XM_014390234.2"/>
</dbReference>
<feature type="coiled-coil region" evidence="2">
    <location>
        <begin position="173"/>
        <end position="444"/>
    </location>
</feature>
<dbReference type="EnsemblMetazoa" id="XM_014390234.2">
    <property type="protein sequence ID" value="XP_014245720.1"/>
    <property type="gene ID" value="LOC106664487"/>
</dbReference>
<dbReference type="InterPro" id="IPR051002">
    <property type="entry name" value="UBA_autophagy_assoc_protein"/>
</dbReference>
<evidence type="ECO:0000256" key="2">
    <source>
        <dbReference type="SAM" id="Coils"/>
    </source>
</evidence>
<dbReference type="Proteomes" id="UP000494040">
    <property type="component" value="Unassembled WGS sequence"/>
</dbReference>
<feature type="coiled-coil region" evidence="2">
    <location>
        <begin position="521"/>
        <end position="598"/>
    </location>
</feature>
<dbReference type="InterPro" id="IPR041611">
    <property type="entry name" value="SKICH"/>
</dbReference>
<organism evidence="4 5">
    <name type="scientific">Cimex lectularius</name>
    <name type="common">Bed bug</name>
    <name type="synonym">Acanthia lectularia</name>
    <dbReference type="NCBI Taxonomy" id="79782"/>
    <lineage>
        <taxon>Eukaryota</taxon>
        <taxon>Metazoa</taxon>
        <taxon>Ecdysozoa</taxon>
        <taxon>Arthropoda</taxon>
        <taxon>Hexapoda</taxon>
        <taxon>Insecta</taxon>
        <taxon>Pterygota</taxon>
        <taxon>Neoptera</taxon>
        <taxon>Paraneoptera</taxon>
        <taxon>Hemiptera</taxon>
        <taxon>Heteroptera</taxon>
        <taxon>Panheteroptera</taxon>
        <taxon>Cimicomorpha</taxon>
        <taxon>Cimicidae</taxon>
        <taxon>Cimex</taxon>
    </lineage>
</organism>
<dbReference type="PANTHER" id="PTHR31915:SF6">
    <property type="entry name" value="SKICH DOMAIN-CONTAINING PROTEIN"/>
    <property type="match status" value="1"/>
</dbReference>
<dbReference type="Gene3D" id="2.60.40.2840">
    <property type="match status" value="1"/>
</dbReference>
<sequence>MELSETRESPDMSNSIDGFTHILPEMAMSSSISSKSQYSQVVFHDLPDVWPTDGDMVCTYSLTDNVLPQYGDKIALFKVGWSMVSEYITFQRVPTDLTKRERLSVTFKAETLPKDDKEIYQLCYVTSGNVIAGASTAFCFHKPNENELMGVEDPFNPGLVVFKSRVACLQSELKKKVEANELLNIRYELLENNFAILQKEIMKSEEEIRTQKQIVAELLEDKKEKESVHLKFEEEVRAQQQKISDLIKENEEQKKALEEQLNTKQNEYKINKEFAMLEALTMKENELTNYVTVLKAEKKDLEERLCNLQIREQSKSSKEKQFTKALNLISEENKTLKEEKDKVLQELLENKQKLLSLISTLRCLEEDKAHSDKRTEEIVRLNKQLETESEEIKNKHEFLTKILTIKENQLTKMENEVKTTKESLKETQDALEKNKSEMNSLHLQLNTKDLALQGHLKEIARLKDQTPAVCEDEDVEVLRVKLVTLQAHHEICEERIKCLVNQLDCMQLDYENEIGVLSIQNDENKAKIKQLEETIASMVKENENNKNSFEASLTDKLLKVKEEKASLSSELVQVRHENKELERALQEAKEGNAALKSRTKVLEYELGTLRSNNSQAPKPSSEALFHQLELFNKNMPNIITLNSFIAEQALIFKGNLEKEREEKMFLQYKIENLLKSDTEMCQKYKEMEMKYNAASLQNSRSLSSESDQLEKVLSEKQELEVQVMELRKNLMGTISVGFTKDLHQQIDSLKAEIAQKDERILNLEKAVFSASL</sequence>
<feature type="coiled-coil region" evidence="2">
    <location>
        <begin position="702"/>
        <end position="766"/>
    </location>
</feature>